<dbReference type="Pfam" id="PF00400">
    <property type="entry name" value="WD40"/>
    <property type="match status" value="2"/>
</dbReference>
<dbReference type="GeneID" id="20085885"/>
<sequence length="159" mass="17969">MRRHMHVHDCAITCLSFDSLRVVTGATDGTICISGLVSGVLLQTLRGHPCKVLDLRVDRFHHVSASEDGSIRQWRWQARDGCSLCSKRYHILERHDLTGACSYRTSVASIREWNRIHDVTKLYLGQHLLVQKEVPDETDGDRLISPVLGKLALEVTAFH</sequence>
<dbReference type="EMBL" id="KI913969">
    <property type="protein sequence ID" value="ETV98768.1"/>
    <property type="molecule type" value="Genomic_DNA"/>
</dbReference>
<dbReference type="SUPFAM" id="SSF50978">
    <property type="entry name" value="WD40 repeat-like"/>
    <property type="match status" value="1"/>
</dbReference>
<dbReference type="CDD" id="cd00118">
    <property type="entry name" value="LysM"/>
    <property type="match status" value="1"/>
</dbReference>
<organism evidence="1">
    <name type="scientific">Aphanomyces invadans</name>
    <dbReference type="NCBI Taxonomy" id="157072"/>
    <lineage>
        <taxon>Eukaryota</taxon>
        <taxon>Sar</taxon>
        <taxon>Stramenopiles</taxon>
        <taxon>Oomycota</taxon>
        <taxon>Saprolegniomycetes</taxon>
        <taxon>Saprolegniales</taxon>
        <taxon>Verrucalvaceae</taxon>
        <taxon>Aphanomyces</taxon>
    </lineage>
</organism>
<dbReference type="STRING" id="157072.A0A024TXL9"/>
<dbReference type="OrthoDB" id="190105at2759"/>
<name>A0A024TXL9_9STRA</name>
<dbReference type="VEuPathDB" id="FungiDB:H310_08835"/>
<evidence type="ECO:0000313" key="1">
    <source>
        <dbReference type="EMBL" id="ETV98768.1"/>
    </source>
</evidence>
<dbReference type="AlphaFoldDB" id="A0A024TXL9"/>
<dbReference type="InterPro" id="IPR015943">
    <property type="entry name" value="WD40/YVTN_repeat-like_dom_sf"/>
</dbReference>
<dbReference type="RefSeq" id="XP_008872965.1">
    <property type="nucleotide sequence ID" value="XM_008874743.1"/>
</dbReference>
<gene>
    <name evidence="1" type="ORF">H310_08835</name>
</gene>
<protein>
    <submittedName>
        <fullName evidence="1">Uncharacterized protein</fullName>
    </submittedName>
</protein>
<dbReference type="InterPro" id="IPR018392">
    <property type="entry name" value="LysM"/>
</dbReference>
<dbReference type="eggNOG" id="ENOG502T0EU">
    <property type="taxonomic scope" value="Eukaryota"/>
</dbReference>
<accession>A0A024TXL9</accession>
<dbReference type="InterPro" id="IPR001680">
    <property type="entry name" value="WD40_rpt"/>
</dbReference>
<reference evidence="1" key="1">
    <citation type="submission" date="2013-12" db="EMBL/GenBank/DDBJ databases">
        <title>The Genome Sequence of Aphanomyces invadans NJM9701.</title>
        <authorList>
            <consortium name="The Broad Institute Genomics Platform"/>
            <person name="Russ C."/>
            <person name="Tyler B."/>
            <person name="van West P."/>
            <person name="Dieguez-Uribeondo J."/>
            <person name="Young S.K."/>
            <person name="Zeng Q."/>
            <person name="Gargeya S."/>
            <person name="Fitzgerald M."/>
            <person name="Abouelleil A."/>
            <person name="Alvarado L."/>
            <person name="Chapman S.B."/>
            <person name="Gainer-Dewar J."/>
            <person name="Goldberg J."/>
            <person name="Griggs A."/>
            <person name="Gujja S."/>
            <person name="Hansen M."/>
            <person name="Howarth C."/>
            <person name="Imamovic A."/>
            <person name="Ireland A."/>
            <person name="Larimer J."/>
            <person name="McCowan C."/>
            <person name="Murphy C."/>
            <person name="Pearson M."/>
            <person name="Poon T.W."/>
            <person name="Priest M."/>
            <person name="Roberts A."/>
            <person name="Saif S."/>
            <person name="Shea T."/>
            <person name="Sykes S."/>
            <person name="Wortman J."/>
            <person name="Nusbaum C."/>
            <person name="Birren B."/>
        </authorList>
    </citation>
    <scope>NUCLEOTIDE SEQUENCE [LARGE SCALE GENOMIC DNA]</scope>
    <source>
        <strain evidence="1">NJM9701</strain>
    </source>
</reference>
<dbReference type="InterPro" id="IPR036322">
    <property type="entry name" value="WD40_repeat_dom_sf"/>
</dbReference>
<proteinExistence type="predicted"/>
<dbReference type="SMART" id="SM00320">
    <property type="entry name" value="WD40"/>
    <property type="match status" value="2"/>
</dbReference>
<dbReference type="Gene3D" id="2.130.10.10">
    <property type="entry name" value="YVTN repeat-like/Quinoprotein amine dehydrogenase"/>
    <property type="match status" value="1"/>
</dbReference>